<dbReference type="PRINTS" id="PR00171">
    <property type="entry name" value="SUGRTRNSPORT"/>
</dbReference>
<dbReference type="RefSeq" id="WP_068172913.1">
    <property type="nucleotide sequence ID" value="NZ_BAQB01000134.1"/>
</dbReference>
<feature type="transmembrane region" description="Helical" evidence="8">
    <location>
        <begin position="180"/>
        <end position="199"/>
    </location>
</feature>
<evidence type="ECO:0000313" key="10">
    <source>
        <dbReference type="EMBL" id="GBR49749.1"/>
    </source>
</evidence>
<feature type="domain" description="Major facilitator superfamily (MFS) profile" evidence="9">
    <location>
        <begin position="26"/>
        <end position="448"/>
    </location>
</feature>
<feature type="transmembrane region" description="Helical" evidence="8">
    <location>
        <begin position="393"/>
        <end position="417"/>
    </location>
</feature>
<evidence type="ECO:0000256" key="2">
    <source>
        <dbReference type="ARBA" id="ARBA00010992"/>
    </source>
</evidence>
<comment type="caution">
    <text evidence="10">The sequence shown here is derived from an EMBL/GenBank/DDBJ whole genome shotgun (WGS) entry which is preliminary data.</text>
</comment>
<dbReference type="NCBIfam" id="TIGR00879">
    <property type="entry name" value="SP"/>
    <property type="match status" value="1"/>
</dbReference>
<evidence type="ECO:0000259" key="9">
    <source>
        <dbReference type="PROSITE" id="PS50850"/>
    </source>
</evidence>
<evidence type="ECO:0000256" key="6">
    <source>
        <dbReference type="ARBA" id="ARBA00023136"/>
    </source>
</evidence>
<name>A0ABQ0QLS2_9PROT</name>
<feature type="transmembrane region" description="Helical" evidence="8">
    <location>
        <begin position="261"/>
        <end position="284"/>
    </location>
</feature>
<protein>
    <submittedName>
        <fullName evidence="10">Sugar-proton symporter</fullName>
    </submittedName>
</protein>
<feature type="transmembrane region" description="Helical" evidence="8">
    <location>
        <begin position="353"/>
        <end position="372"/>
    </location>
</feature>
<reference evidence="10" key="1">
    <citation type="submission" date="2013-04" db="EMBL/GenBank/DDBJ databases">
        <title>The genome sequencing project of 58 acetic acid bacteria.</title>
        <authorList>
            <person name="Okamoto-Kainuma A."/>
            <person name="Ishikawa M."/>
            <person name="Umino S."/>
            <person name="Koizumi Y."/>
            <person name="Shiwa Y."/>
            <person name="Yoshikawa H."/>
            <person name="Matsutani M."/>
            <person name="Matsushita K."/>
        </authorList>
    </citation>
    <scope>NUCLEOTIDE SEQUENCE</scope>
    <source>
        <strain evidence="10">NBRC 106556</strain>
    </source>
</reference>
<evidence type="ECO:0000313" key="11">
    <source>
        <dbReference type="Proteomes" id="UP001062443"/>
    </source>
</evidence>
<dbReference type="InterPro" id="IPR020846">
    <property type="entry name" value="MFS_dom"/>
</dbReference>
<dbReference type="PROSITE" id="PS50850">
    <property type="entry name" value="MFS"/>
    <property type="match status" value="1"/>
</dbReference>
<evidence type="ECO:0000256" key="8">
    <source>
        <dbReference type="SAM" id="Phobius"/>
    </source>
</evidence>
<dbReference type="PROSITE" id="PS00216">
    <property type="entry name" value="SUGAR_TRANSPORT_1"/>
    <property type="match status" value="1"/>
</dbReference>
<dbReference type="PANTHER" id="PTHR48020:SF12">
    <property type="entry name" value="PROTON MYO-INOSITOL COTRANSPORTER"/>
    <property type="match status" value="1"/>
</dbReference>
<evidence type="ECO:0000256" key="1">
    <source>
        <dbReference type="ARBA" id="ARBA00004141"/>
    </source>
</evidence>
<feature type="transmembrane region" description="Helical" evidence="8">
    <location>
        <begin position="150"/>
        <end position="168"/>
    </location>
</feature>
<keyword evidence="5 8" id="KW-1133">Transmembrane helix</keyword>
<evidence type="ECO:0000256" key="3">
    <source>
        <dbReference type="ARBA" id="ARBA00022448"/>
    </source>
</evidence>
<evidence type="ECO:0000256" key="4">
    <source>
        <dbReference type="ARBA" id="ARBA00022692"/>
    </source>
</evidence>
<dbReference type="InterPro" id="IPR050814">
    <property type="entry name" value="Myo-inositol_Transporter"/>
</dbReference>
<dbReference type="Proteomes" id="UP001062443">
    <property type="component" value="Unassembled WGS sequence"/>
</dbReference>
<organism evidence="10 11">
    <name type="scientific">Neokomagataea tanensis NBRC 106556</name>
    <dbReference type="NCBI Taxonomy" id="1223519"/>
    <lineage>
        <taxon>Bacteria</taxon>
        <taxon>Pseudomonadati</taxon>
        <taxon>Pseudomonadota</taxon>
        <taxon>Alphaproteobacteria</taxon>
        <taxon>Acetobacterales</taxon>
        <taxon>Acetobacteraceae</taxon>
        <taxon>Neokomagataea</taxon>
    </lineage>
</organism>
<keyword evidence="4 8" id="KW-0812">Transmembrane</keyword>
<feature type="transmembrane region" description="Helical" evidence="8">
    <location>
        <begin position="92"/>
        <end position="111"/>
    </location>
</feature>
<dbReference type="InterPro" id="IPR005829">
    <property type="entry name" value="Sugar_transporter_CS"/>
</dbReference>
<comment type="similarity">
    <text evidence="2 7">Belongs to the major facilitator superfamily. Sugar transporter (TC 2.A.1.1) family.</text>
</comment>
<gene>
    <name evidence="10" type="ORF">AA106556_2115</name>
</gene>
<sequence>MDGVAATESVDTLSSPQRSTKRATVLGIFAALAGLLFGLDTGVVSGALPFVAKEFHASDVLQGWIVSSMMIGAMTGSLVAGRISTRFGRTGAMVSAAVLYVSGVLICTFAPDPYVLMGGRVFIGLAIGLGAFAAPLYISEITVESARGSMISVYQLMVSFGIFLGFLSDSVLAGSGRWHWMFGAMLIPSVLFLIFTLTLPHSPRWLLMQGKHDHARRVLRVLRSDDEVAEAELRDIQSGMVHNSDSGLGLFRSNANFRRTVFLGMLLQIMQQLTGINALLYYAPRVFEAAHFGANAAVWVTTLVGLVNMALTGVAIACVDKWGRRPLLLLSCSLAMIAMLGVGILLLTGASSFPAQVALCGFVLLFVAGFAIGEGPLVWTLCSEFQPSRGRDFGIGCSTVTNWAANWVISSTFPLIMAGLGTSWTFIMFAGFNALFAVITMTLVPETKGVALETLEKNLFAGKSLRNIGQ</sequence>
<dbReference type="SUPFAM" id="SSF103473">
    <property type="entry name" value="MFS general substrate transporter"/>
    <property type="match status" value="1"/>
</dbReference>
<dbReference type="PANTHER" id="PTHR48020">
    <property type="entry name" value="PROTON MYO-INOSITOL COTRANSPORTER"/>
    <property type="match status" value="1"/>
</dbReference>
<feature type="transmembrane region" description="Helical" evidence="8">
    <location>
        <begin position="117"/>
        <end position="138"/>
    </location>
</feature>
<dbReference type="PROSITE" id="PS00217">
    <property type="entry name" value="SUGAR_TRANSPORT_2"/>
    <property type="match status" value="1"/>
</dbReference>
<keyword evidence="3 7" id="KW-0813">Transport</keyword>
<evidence type="ECO:0000256" key="5">
    <source>
        <dbReference type="ARBA" id="ARBA00022989"/>
    </source>
</evidence>
<dbReference type="Gene3D" id="1.20.1250.20">
    <property type="entry name" value="MFS general substrate transporter like domains"/>
    <property type="match status" value="1"/>
</dbReference>
<keyword evidence="11" id="KW-1185">Reference proteome</keyword>
<feature type="transmembrane region" description="Helical" evidence="8">
    <location>
        <begin position="296"/>
        <end position="319"/>
    </location>
</feature>
<dbReference type="InterPro" id="IPR003663">
    <property type="entry name" value="Sugar/inositol_transpt"/>
</dbReference>
<evidence type="ECO:0000256" key="7">
    <source>
        <dbReference type="RuleBase" id="RU003346"/>
    </source>
</evidence>
<accession>A0ABQ0QLS2</accession>
<comment type="subcellular location">
    <subcellularLocation>
        <location evidence="1">Membrane</location>
        <topology evidence="1">Multi-pass membrane protein</topology>
    </subcellularLocation>
</comment>
<keyword evidence="6 8" id="KW-0472">Membrane</keyword>
<dbReference type="InterPro" id="IPR005828">
    <property type="entry name" value="MFS_sugar_transport-like"/>
</dbReference>
<dbReference type="EMBL" id="BAQB01000134">
    <property type="protein sequence ID" value="GBR49749.1"/>
    <property type="molecule type" value="Genomic_DNA"/>
</dbReference>
<proteinExistence type="inferred from homology"/>
<dbReference type="InterPro" id="IPR036259">
    <property type="entry name" value="MFS_trans_sf"/>
</dbReference>
<feature type="transmembrane region" description="Helical" evidence="8">
    <location>
        <begin position="326"/>
        <end position="347"/>
    </location>
</feature>
<dbReference type="Pfam" id="PF00083">
    <property type="entry name" value="Sugar_tr"/>
    <property type="match status" value="1"/>
</dbReference>
<feature type="transmembrane region" description="Helical" evidence="8">
    <location>
        <begin position="23"/>
        <end position="48"/>
    </location>
</feature>
<feature type="transmembrane region" description="Helical" evidence="8">
    <location>
        <begin position="60"/>
        <end position="80"/>
    </location>
</feature>
<feature type="transmembrane region" description="Helical" evidence="8">
    <location>
        <begin position="423"/>
        <end position="444"/>
    </location>
</feature>